<dbReference type="Pfam" id="PF08840">
    <property type="entry name" value="BAAT_C"/>
    <property type="match status" value="1"/>
</dbReference>
<comment type="caution">
    <text evidence="5">The sequence shown here is derived from an EMBL/GenBank/DDBJ whole genome shotgun (WGS) entry which is preliminary data.</text>
</comment>
<dbReference type="Proteomes" id="UP000606274">
    <property type="component" value="Unassembled WGS sequence"/>
</dbReference>
<accession>A0A8T0AME6</accession>
<feature type="domain" description="BAAT/Acyl-CoA thioester hydrolase C-terminal" evidence="4">
    <location>
        <begin position="221"/>
        <end position="427"/>
    </location>
</feature>
<dbReference type="GO" id="GO:0006637">
    <property type="term" value="P:acyl-CoA metabolic process"/>
    <property type="evidence" value="ECO:0007669"/>
    <property type="project" value="InterPro"/>
</dbReference>
<dbReference type="InterPro" id="IPR016662">
    <property type="entry name" value="Acyl-CoA_thioEstase_long-chain"/>
</dbReference>
<evidence type="ECO:0000256" key="1">
    <source>
        <dbReference type="ARBA" id="ARBA00006538"/>
    </source>
</evidence>
<feature type="active site" description="Charge relay system" evidence="2">
    <location>
        <position position="374"/>
    </location>
</feature>
<dbReference type="FunFam" id="2.60.40.2240:FF:000002">
    <property type="entry name" value="Acyl-CoA thioesterase 18"/>
    <property type="match status" value="1"/>
</dbReference>
<dbReference type="PANTHER" id="PTHR10824:SF36">
    <property type="entry name" value="ACYL-COA THIOESTERASE 17-RELATED"/>
    <property type="match status" value="1"/>
</dbReference>
<dbReference type="EMBL" id="JABFDY010000018">
    <property type="protein sequence ID" value="KAF7694092.1"/>
    <property type="molecule type" value="Genomic_DNA"/>
</dbReference>
<gene>
    <name evidence="5" type="ORF">HF521_007845</name>
</gene>
<dbReference type="InterPro" id="IPR042490">
    <property type="entry name" value="Thio_Ohase/BAAT_N"/>
</dbReference>
<evidence type="ECO:0000313" key="6">
    <source>
        <dbReference type="Proteomes" id="UP000606274"/>
    </source>
</evidence>
<feature type="active site" description="Charge relay system" evidence="2">
    <location>
        <position position="339"/>
    </location>
</feature>
<name>A0A8T0AME6_SILME</name>
<evidence type="ECO:0000313" key="5">
    <source>
        <dbReference type="EMBL" id="KAF7694092.1"/>
    </source>
</evidence>
<dbReference type="GO" id="GO:0006631">
    <property type="term" value="P:fatty acid metabolic process"/>
    <property type="evidence" value="ECO:0007669"/>
    <property type="project" value="TreeGrafter"/>
</dbReference>
<dbReference type="Pfam" id="PF04775">
    <property type="entry name" value="Bile_Hydr_Trans"/>
    <property type="match status" value="1"/>
</dbReference>
<evidence type="ECO:0000259" key="4">
    <source>
        <dbReference type="Pfam" id="PF08840"/>
    </source>
</evidence>
<dbReference type="SUPFAM" id="SSF53474">
    <property type="entry name" value="alpha/beta-Hydrolases"/>
    <property type="match status" value="1"/>
</dbReference>
<proteinExistence type="inferred from homology"/>
<reference evidence="5" key="1">
    <citation type="submission" date="2020-08" db="EMBL/GenBank/DDBJ databases">
        <title>Chromosome-level assembly of Southern catfish (Silurus meridionalis) provides insights into visual adaptation to the nocturnal and benthic lifestyles.</title>
        <authorList>
            <person name="Zhang Y."/>
            <person name="Wang D."/>
            <person name="Peng Z."/>
        </authorList>
    </citation>
    <scope>NUCLEOTIDE SEQUENCE</scope>
    <source>
        <strain evidence="5">SWU-2019-XX</strain>
        <tissue evidence="5">Muscle</tissue>
    </source>
</reference>
<dbReference type="AlphaFoldDB" id="A0A8T0AME6"/>
<dbReference type="OrthoDB" id="6347013at2759"/>
<dbReference type="PIRSF" id="PIRSF016521">
    <property type="entry name" value="Acyl-CoA_hydro"/>
    <property type="match status" value="1"/>
</dbReference>
<dbReference type="FunFam" id="3.40.50.1820:FF:000024">
    <property type="entry name" value="acyl-coenzyme A thioesterase 4"/>
    <property type="match status" value="1"/>
</dbReference>
<comment type="similarity">
    <text evidence="1">Belongs to the C/M/P thioester hydrolase family.</text>
</comment>
<sequence>MLSANRASSRRLLSCPCPLLSVEPTRGLVDEKLRVFVTNLNPNQQVTIHCLHYSEDRDYWEAFGHYVGDEQGTVTVAKDSSVGGTYTGVESMALMWSLRPVPGSRTGLRLRKSDVLSPMIFHISVYDGHMTQDFKQLTPLVTTVIERWYMAPGVQRVNVREKGVKGTLFIPPALGPFPGVLDMWGGGGGLVEYRAALFASHGFVAFALEYLSIDEKKDINTTYFEEAYQIMQEHPMVQRDRLALVGLSFGASVALSMAAYSSLIKPQCCICISGSHVTPVRNTLSEVYKDLNRMLYKMRVEDNQVIWRDIILPIPKDLTKKVDVGRIRCPLLLVVGDDDQNWATLESAEDIERMTEVAGNRHLLKVLVYPGAGHLIEPPYTPHHRATNFMVYGKHKVIMLWGGQTKQHAYAQEDSWEKMLDFLHQHLRCAAPQARL</sequence>
<dbReference type="InterPro" id="IPR029058">
    <property type="entry name" value="AB_hydrolase_fold"/>
</dbReference>
<dbReference type="Gene3D" id="2.60.40.2240">
    <property type="entry name" value="Acyl-CoA thioester hydrolase/BAAT N-terminal domain"/>
    <property type="match status" value="1"/>
</dbReference>
<dbReference type="InterPro" id="IPR014940">
    <property type="entry name" value="BAAT_C"/>
</dbReference>
<dbReference type="Gene3D" id="3.40.50.1820">
    <property type="entry name" value="alpha/beta hydrolase"/>
    <property type="match status" value="1"/>
</dbReference>
<feature type="domain" description="Acyl-CoA thioester hydrolase/bile acid-CoA amino acid N-acetyltransferase" evidence="3">
    <location>
        <begin position="30"/>
        <end position="161"/>
    </location>
</feature>
<evidence type="ECO:0000256" key="2">
    <source>
        <dbReference type="PIRSR" id="PIRSR016521-1"/>
    </source>
</evidence>
<feature type="active site" description="Charge relay system" evidence="2">
    <location>
        <position position="248"/>
    </location>
</feature>
<protein>
    <submittedName>
        <fullName evidence="5">Uncharacterized protein</fullName>
    </submittedName>
</protein>
<keyword evidence="6" id="KW-1185">Reference proteome</keyword>
<dbReference type="PANTHER" id="PTHR10824">
    <property type="entry name" value="ACYL-COENZYME A THIOESTERASE-RELATED"/>
    <property type="match status" value="1"/>
</dbReference>
<dbReference type="GO" id="GO:0047617">
    <property type="term" value="F:fatty acyl-CoA hydrolase activity"/>
    <property type="evidence" value="ECO:0007669"/>
    <property type="project" value="TreeGrafter"/>
</dbReference>
<dbReference type="InterPro" id="IPR006862">
    <property type="entry name" value="Thio_Ohase/aa_AcTrfase"/>
</dbReference>
<evidence type="ECO:0000259" key="3">
    <source>
        <dbReference type="Pfam" id="PF04775"/>
    </source>
</evidence>
<organism evidence="5 6">
    <name type="scientific">Silurus meridionalis</name>
    <name type="common">Southern catfish</name>
    <name type="synonym">Silurus soldatovi meridionalis</name>
    <dbReference type="NCBI Taxonomy" id="175797"/>
    <lineage>
        <taxon>Eukaryota</taxon>
        <taxon>Metazoa</taxon>
        <taxon>Chordata</taxon>
        <taxon>Craniata</taxon>
        <taxon>Vertebrata</taxon>
        <taxon>Euteleostomi</taxon>
        <taxon>Actinopterygii</taxon>
        <taxon>Neopterygii</taxon>
        <taxon>Teleostei</taxon>
        <taxon>Ostariophysi</taxon>
        <taxon>Siluriformes</taxon>
        <taxon>Siluridae</taxon>
        <taxon>Silurus</taxon>
    </lineage>
</organism>